<gene>
    <name evidence="1" type="ORF">PSON_ATCC_30995.1.T0900140</name>
</gene>
<comment type="caution">
    <text evidence="1">The sequence shown here is derived from an EMBL/GenBank/DDBJ whole genome shotgun (WGS) entry which is preliminary data.</text>
</comment>
<dbReference type="Proteomes" id="UP000692954">
    <property type="component" value="Unassembled WGS sequence"/>
</dbReference>
<protein>
    <submittedName>
        <fullName evidence="1">Uncharacterized protein</fullName>
    </submittedName>
</protein>
<accession>A0A8S1PYL9</accession>
<evidence type="ECO:0000313" key="2">
    <source>
        <dbReference type="Proteomes" id="UP000692954"/>
    </source>
</evidence>
<keyword evidence="2" id="KW-1185">Reference proteome</keyword>
<reference evidence="1" key="1">
    <citation type="submission" date="2021-01" db="EMBL/GenBank/DDBJ databases">
        <authorList>
            <consortium name="Genoscope - CEA"/>
            <person name="William W."/>
        </authorList>
    </citation>
    <scope>NUCLEOTIDE SEQUENCE</scope>
</reference>
<dbReference type="AlphaFoldDB" id="A0A8S1PYL9"/>
<name>A0A8S1PYL9_9CILI</name>
<organism evidence="1 2">
    <name type="scientific">Paramecium sonneborni</name>
    <dbReference type="NCBI Taxonomy" id="65129"/>
    <lineage>
        <taxon>Eukaryota</taxon>
        <taxon>Sar</taxon>
        <taxon>Alveolata</taxon>
        <taxon>Ciliophora</taxon>
        <taxon>Intramacronucleata</taxon>
        <taxon>Oligohymenophorea</taxon>
        <taxon>Peniculida</taxon>
        <taxon>Parameciidae</taxon>
        <taxon>Paramecium</taxon>
    </lineage>
</organism>
<sequence>MGISESKKEIKGEITFILEKKNQICGELINGTVEYCVEDSETKAFIQLICVVERYFKKERLYSEESIEQCLMLSSPNQNGIIKESFSIMTPQLQSIEFRTWNQEEQIYIKYFIRSYLNFQHHNQMEKQKLKKMKEEQIFIKRIYENNIQSSIKQFSYSTKSWVLGNDQKIFLWYDFQNKNFRQNERLFFWLGVDNRNTTINIENIKAYLIFEILERELYWNIIARRILSCNNEKIKVPYGIENNFKINLNIPNNSPTAIFSKKIRMCYHVEIVFEFEYMGCGRQQYTERVLIDVVNCEN</sequence>
<proteinExistence type="predicted"/>
<dbReference type="OrthoDB" id="287760at2759"/>
<dbReference type="EMBL" id="CAJJDN010000090">
    <property type="protein sequence ID" value="CAD8108122.1"/>
    <property type="molecule type" value="Genomic_DNA"/>
</dbReference>
<evidence type="ECO:0000313" key="1">
    <source>
        <dbReference type="EMBL" id="CAD8108122.1"/>
    </source>
</evidence>